<name>A0ABP8NMP6_9BACT</name>
<dbReference type="Proteomes" id="UP001500067">
    <property type="component" value="Unassembled WGS sequence"/>
</dbReference>
<accession>A0ABP8NMP6</accession>
<dbReference type="EMBL" id="BAABFA010000019">
    <property type="protein sequence ID" value="GAA4468424.1"/>
    <property type="molecule type" value="Genomic_DNA"/>
</dbReference>
<proteinExistence type="predicted"/>
<evidence type="ECO:0000313" key="1">
    <source>
        <dbReference type="EMBL" id="GAA4468424.1"/>
    </source>
</evidence>
<sequence length="104" mass="12377">MTADLAHDYIRRRMEELGHSKYHIRFRHFFLRPKELRSISGNRQLFILTEPNSNIRVKSEIGVFDLTETTANELQYEHQGTIELTNYSVLPQQVKMIQVIFKNK</sequence>
<gene>
    <name evidence="1" type="ORF">GCM10023093_26000</name>
</gene>
<reference evidence="2" key="1">
    <citation type="journal article" date="2019" name="Int. J. Syst. Evol. Microbiol.">
        <title>The Global Catalogue of Microorganisms (GCM) 10K type strain sequencing project: providing services to taxonomists for standard genome sequencing and annotation.</title>
        <authorList>
            <consortium name="The Broad Institute Genomics Platform"/>
            <consortium name="The Broad Institute Genome Sequencing Center for Infectious Disease"/>
            <person name="Wu L."/>
            <person name="Ma J."/>
        </authorList>
    </citation>
    <scope>NUCLEOTIDE SEQUENCE [LARGE SCALE GENOMIC DNA]</scope>
    <source>
        <strain evidence="2">JCM 32105</strain>
    </source>
</reference>
<dbReference type="RefSeq" id="WP_345083910.1">
    <property type="nucleotide sequence ID" value="NZ_BAABFA010000019.1"/>
</dbReference>
<protein>
    <submittedName>
        <fullName evidence="1">Uncharacterized protein</fullName>
    </submittedName>
</protein>
<organism evidence="1 2">
    <name type="scientific">Nemorincola caseinilytica</name>
    <dbReference type="NCBI Taxonomy" id="2054315"/>
    <lineage>
        <taxon>Bacteria</taxon>
        <taxon>Pseudomonadati</taxon>
        <taxon>Bacteroidota</taxon>
        <taxon>Chitinophagia</taxon>
        <taxon>Chitinophagales</taxon>
        <taxon>Chitinophagaceae</taxon>
        <taxon>Nemorincola</taxon>
    </lineage>
</organism>
<evidence type="ECO:0000313" key="2">
    <source>
        <dbReference type="Proteomes" id="UP001500067"/>
    </source>
</evidence>
<keyword evidence="2" id="KW-1185">Reference proteome</keyword>
<comment type="caution">
    <text evidence="1">The sequence shown here is derived from an EMBL/GenBank/DDBJ whole genome shotgun (WGS) entry which is preliminary data.</text>
</comment>